<keyword evidence="7 8" id="KW-0472">Membrane</keyword>
<feature type="transmembrane region" description="Helical" evidence="8">
    <location>
        <begin position="462"/>
        <end position="482"/>
    </location>
</feature>
<proteinExistence type="inferred from homology"/>
<feature type="transmembrane region" description="Helical" evidence="8">
    <location>
        <begin position="734"/>
        <end position="758"/>
    </location>
</feature>
<dbReference type="InterPro" id="IPR002213">
    <property type="entry name" value="UDP_glucos_trans"/>
</dbReference>
<dbReference type="AlphaFoldDB" id="A0A803M3J4"/>
<dbReference type="Proteomes" id="UP000596660">
    <property type="component" value="Unplaced"/>
</dbReference>
<sequence>MMEEEGAGSIAASFNLPRMALRTGGVLSLLVYLSLPSLREKGYLPPQDHKLDEPLPELPPLKVRDLPLQLLHELLETVVHQFKTSQGVICNSFEELEDSSIAQVHQILSIPIFPIGPLHKHSPTSDTNYWAQYKTSITWLNHQAPKSVLYVSFGSVEAIDKADFLELASGLLESKVPFLWVVRPGMIQGTNAYDSLPEGYLKMVGERGHIVTWAPQLEVLSHPAVGSFWTHNGWNSTLESICEGVPMLCQPINTDQYTNARLVSDGWKIGLKLEKRVKREEIVRSISKLMLEDGGEMKSRITSLKEKATLCVKEVSSAAPPQEEEEEAASFQTEQLARSEHHHCRRNYVCGVPDNENELMTGIFTMTQYIPSLKPCNTTSSSCQHASKVHETVFFIAAYLMALATGGYKPCLESFGGDQFDDNNPNERKQKMSFFNWWNIAVCSGLFVGVTLIVYIQENVSWGIGFIVLTITMIVTVLVFVLGRPFYRYSTALGSPLTPLVQVLVAAIAKINLPYPSNPSLLHEANGSNKLQRRLLGHTNRLSCNNRKKNESNGVAKKKQSPWRLATVTQVEELKLIVTMIPIWLTSLVFGIGNALGPTFFIKQGSVMNRKIFNHFEIPAASMAILSAIGMTASLAFYDKVLLPYLRRVTGNERGINILTRIGIGMVTLTITMVVSALVERVRLNAFLQGKTIHVYWLVPQVLMSGIGDGFSLVGLQEYFYEQVPDSMRSLGMAFYLSVNDIGSFLMSFVITIVDYVTGMNGGKKWIGKDVNDSRLEYFYWLFMVVFVLNLCVFVMLAKNYRYKNVKIGDIYDDEKRVELASV</sequence>
<dbReference type="EnsemblPlants" id="AUR62022793-RA">
    <property type="protein sequence ID" value="AUR62022793-RA:cds"/>
    <property type="gene ID" value="AUR62022793"/>
</dbReference>
<dbReference type="Pfam" id="PF00854">
    <property type="entry name" value="PTR2"/>
    <property type="match status" value="1"/>
</dbReference>
<dbReference type="InterPro" id="IPR036259">
    <property type="entry name" value="MFS_trans_sf"/>
</dbReference>
<reference evidence="9" key="1">
    <citation type="journal article" date="2017" name="Nature">
        <title>The genome of Chenopodium quinoa.</title>
        <authorList>
            <person name="Jarvis D.E."/>
            <person name="Ho Y.S."/>
            <person name="Lightfoot D.J."/>
            <person name="Schmoeckel S.M."/>
            <person name="Li B."/>
            <person name="Borm T.J.A."/>
            <person name="Ohyanagi H."/>
            <person name="Mineta K."/>
            <person name="Michell C.T."/>
            <person name="Saber N."/>
            <person name="Kharbatia N.M."/>
            <person name="Rupper R.R."/>
            <person name="Sharp A.R."/>
            <person name="Dally N."/>
            <person name="Boughton B.A."/>
            <person name="Woo Y.H."/>
            <person name="Gao G."/>
            <person name="Schijlen E.G.W.M."/>
            <person name="Guo X."/>
            <person name="Momin A.A."/>
            <person name="Negrao S."/>
            <person name="Al-Babili S."/>
            <person name="Gehring C."/>
            <person name="Roessner U."/>
            <person name="Jung C."/>
            <person name="Murphy K."/>
            <person name="Arold S.T."/>
            <person name="Gojobori T."/>
            <person name="van der Linden C.G."/>
            <person name="van Loo E.N."/>
            <person name="Jellen E.N."/>
            <person name="Maughan P.J."/>
            <person name="Tester M."/>
        </authorList>
    </citation>
    <scope>NUCLEOTIDE SEQUENCE [LARGE SCALE GENOMIC DNA]</scope>
    <source>
        <strain evidence="9">cv. PI 614886</strain>
    </source>
</reference>
<dbReference type="SUPFAM" id="SSF103473">
    <property type="entry name" value="MFS general substrate transporter"/>
    <property type="match status" value="1"/>
</dbReference>
<feature type="transmembrane region" description="Helical" evidence="8">
    <location>
        <begin position="658"/>
        <end position="679"/>
    </location>
</feature>
<comment type="subcellular location">
    <subcellularLocation>
        <location evidence="1">Membrane</location>
        <topology evidence="1">Multi-pass membrane protein</topology>
    </subcellularLocation>
</comment>
<dbReference type="PANTHER" id="PTHR11654">
    <property type="entry name" value="OLIGOPEPTIDE TRANSPORTER-RELATED"/>
    <property type="match status" value="1"/>
</dbReference>
<evidence type="ECO:0000313" key="10">
    <source>
        <dbReference type="Proteomes" id="UP000596660"/>
    </source>
</evidence>
<dbReference type="Pfam" id="PF00201">
    <property type="entry name" value="UDPGT"/>
    <property type="match status" value="1"/>
</dbReference>
<keyword evidence="10" id="KW-1185">Reference proteome</keyword>
<reference evidence="9" key="2">
    <citation type="submission" date="2021-03" db="UniProtKB">
        <authorList>
            <consortium name="EnsemblPlants"/>
        </authorList>
    </citation>
    <scope>IDENTIFICATION</scope>
</reference>
<feature type="transmembrane region" description="Helical" evidence="8">
    <location>
        <begin position="437"/>
        <end position="456"/>
    </location>
</feature>
<dbReference type="InterPro" id="IPR000109">
    <property type="entry name" value="POT_fam"/>
</dbReference>
<keyword evidence="4" id="KW-0808">Transferase</keyword>
<accession>A0A803M3J4</accession>
<evidence type="ECO:0000256" key="6">
    <source>
        <dbReference type="ARBA" id="ARBA00022989"/>
    </source>
</evidence>
<organism evidence="9 10">
    <name type="scientific">Chenopodium quinoa</name>
    <name type="common">Quinoa</name>
    <dbReference type="NCBI Taxonomy" id="63459"/>
    <lineage>
        <taxon>Eukaryota</taxon>
        <taxon>Viridiplantae</taxon>
        <taxon>Streptophyta</taxon>
        <taxon>Embryophyta</taxon>
        <taxon>Tracheophyta</taxon>
        <taxon>Spermatophyta</taxon>
        <taxon>Magnoliopsida</taxon>
        <taxon>eudicotyledons</taxon>
        <taxon>Gunneridae</taxon>
        <taxon>Pentapetalae</taxon>
        <taxon>Caryophyllales</taxon>
        <taxon>Chenopodiaceae</taxon>
        <taxon>Chenopodioideae</taxon>
        <taxon>Atripliceae</taxon>
        <taxon>Chenopodium</taxon>
    </lineage>
</organism>
<evidence type="ECO:0000256" key="1">
    <source>
        <dbReference type="ARBA" id="ARBA00004141"/>
    </source>
</evidence>
<keyword evidence="6 8" id="KW-1133">Transmembrane helix</keyword>
<feature type="transmembrane region" description="Helical" evidence="8">
    <location>
        <begin position="576"/>
        <end position="597"/>
    </location>
</feature>
<feature type="transmembrane region" description="Helical" evidence="8">
    <location>
        <begin position="778"/>
        <end position="798"/>
    </location>
</feature>
<evidence type="ECO:0000256" key="7">
    <source>
        <dbReference type="ARBA" id="ARBA00023136"/>
    </source>
</evidence>
<dbReference type="Gramene" id="AUR62022793-RA">
    <property type="protein sequence ID" value="AUR62022793-RA:cds"/>
    <property type="gene ID" value="AUR62022793"/>
</dbReference>
<evidence type="ECO:0000256" key="3">
    <source>
        <dbReference type="ARBA" id="ARBA00009995"/>
    </source>
</evidence>
<dbReference type="GO" id="GO:0035251">
    <property type="term" value="F:UDP-glucosyltransferase activity"/>
    <property type="evidence" value="ECO:0007669"/>
    <property type="project" value="UniProtKB-ARBA"/>
</dbReference>
<evidence type="ECO:0000256" key="5">
    <source>
        <dbReference type="ARBA" id="ARBA00022692"/>
    </source>
</evidence>
<dbReference type="GO" id="GO:0022857">
    <property type="term" value="F:transmembrane transporter activity"/>
    <property type="evidence" value="ECO:0007669"/>
    <property type="project" value="InterPro"/>
</dbReference>
<evidence type="ECO:0000313" key="9">
    <source>
        <dbReference type="EnsemblPlants" id="AUR62022793-RA:cds"/>
    </source>
</evidence>
<comment type="similarity">
    <text evidence="3">Belongs to the UDP-glycosyltransferase family.</text>
</comment>
<evidence type="ECO:0000256" key="4">
    <source>
        <dbReference type="ARBA" id="ARBA00022679"/>
    </source>
</evidence>
<feature type="transmembrane region" description="Helical" evidence="8">
    <location>
        <begin position="618"/>
        <end position="638"/>
    </location>
</feature>
<evidence type="ECO:0000256" key="8">
    <source>
        <dbReference type="SAM" id="Phobius"/>
    </source>
</evidence>
<name>A0A803M3J4_CHEQI</name>
<comment type="similarity">
    <text evidence="2">Belongs to the major facilitator superfamily. Proton-dependent oligopeptide transporter (POT/PTR) (TC 2.A.17) family.</text>
</comment>
<dbReference type="FunFam" id="3.40.50.2000:FF:000040">
    <property type="entry name" value="UDP-glycosyltransferase 76C1"/>
    <property type="match status" value="1"/>
</dbReference>
<dbReference type="GO" id="GO:0016020">
    <property type="term" value="C:membrane"/>
    <property type="evidence" value="ECO:0007669"/>
    <property type="project" value="UniProtKB-SubCell"/>
</dbReference>
<protein>
    <submittedName>
        <fullName evidence="9">Uncharacterized protein</fullName>
    </submittedName>
</protein>
<keyword evidence="5 8" id="KW-0812">Transmembrane</keyword>
<dbReference type="Gene3D" id="3.40.50.2000">
    <property type="entry name" value="Glycogen Phosphorylase B"/>
    <property type="match status" value="2"/>
</dbReference>
<dbReference type="CDD" id="cd03784">
    <property type="entry name" value="GT1_Gtf-like"/>
    <property type="match status" value="1"/>
</dbReference>
<dbReference type="Gene3D" id="1.20.1250.20">
    <property type="entry name" value="MFS general substrate transporter like domains"/>
    <property type="match status" value="1"/>
</dbReference>
<dbReference type="SUPFAM" id="SSF53756">
    <property type="entry name" value="UDP-Glycosyltransferase/glycogen phosphorylase"/>
    <property type="match status" value="1"/>
</dbReference>
<evidence type="ECO:0000256" key="2">
    <source>
        <dbReference type="ARBA" id="ARBA00005982"/>
    </source>
</evidence>